<comment type="caution">
    <text evidence="5">The sequence shown here is derived from an EMBL/GenBank/DDBJ whole genome shotgun (WGS) entry which is preliminary data.</text>
</comment>
<dbReference type="Pfam" id="PF12937">
    <property type="entry name" value="F-box-like"/>
    <property type="match status" value="1"/>
</dbReference>
<gene>
    <name evidence="5" type="ORF">AB1Y20_022467</name>
</gene>
<evidence type="ECO:0000256" key="1">
    <source>
        <dbReference type="ARBA" id="ARBA00022737"/>
    </source>
</evidence>
<dbReference type="EMBL" id="JBGBPQ010000008">
    <property type="protein sequence ID" value="KAL1520907.1"/>
    <property type="molecule type" value="Genomic_DNA"/>
</dbReference>
<dbReference type="InterPro" id="IPR002110">
    <property type="entry name" value="Ankyrin_rpt"/>
</dbReference>
<reference evidence="5 6" key="1">
    <citation type="journal article" date="2024" name="Science">
        <title>Giant polyketide synthase enzymes in the biosynthesis of giant marine polyether toxins.</title>
        <authorList>
            <person name="Fallon T.R."/>
            <person name="Shende V.V."/>
            <person name="Wierzbicki I.H."/>
            <person name="Pendleton A.L."/>
            <person name="Watervoot N.F."/>
            <person name="Auber R.P."/>
            <person name="Gonzalez D.J."/>
            <person name="Wisecaver J.H."/>
            <person name="Moore B.S."/>
        </authorList>
    </citation>
    <scope>NUCLEOTIDE SEQUENCE [LARGE SCALE GENOMIC DNA]</scope>
    <source>
        <strain evidence="5 6">12B1</strain>
    </source>
</reference>
<dbReference type="PROSITE" id="PS50088">
    <property type="entry name" value="ANK_REPEAT"/>
    <property type="match status" value="2"/>
</dbReference>
<keyword evidence="2 3" id="KW-0040">ANK repeat</keyword>
<dbReference type="SMART" id="SM00248">
    <property type="entry name" value="ANK"/>
    <property type="match status" value="2"/>
</dbReference>
<feature type="repeat" description="ANK" evidence="3">
    <location>
        <begin position="126"/>
        <end position="159"/>
    </location>
</feature>
<evidence type="ECO:0000256" key="2">
    <source>
        <dbReference type="ARBA" id="ARBA00023043"/>
    </source>
</evidence>
<dbReference type="Proteomes" id="UP001515480">
    <property type="component" value="Unassembled WGS sequence"/>
</dbReference>
<feature type="domain" description="F-box" evidence="4">
    <location>
        <begin position="1"/>
        <end position="45"/>
    </location>
</feature>
<evidence type="ECO:0000313" key="6">
    <source>
        <dbReference type="Proteomes" id="UP001515480"/>
    </source>
</evidence>
<dbReference type="Gene3D" id="1.25.40.20">
    <property type="entry name" value="Ankyrin repeat-containing domain"/>
    <property type="match status" value="1"/>
</dbReference>
<keyword evidence="1" id="KW-0677">Repeat</keyword>
<dbReference type="AlphaFoldDB" id="A0AB34JJ33"/>
<dbReference type="SUPFAM" id="SSF81383">
    <property type="entry name" value="F-box domain"/>
    <property type="match status" value="1"/>
</dbReference>
<dbReference type="Pfam" id="PF12796">
    <property type="entry name" value="Ank_2"/>
    <property type="match status" value="1"/>
</dbReference>
<evidence type="ECO:0000259" key="4">
    <source>
        <dbReference type="PROSITE" id="PS50181"/>
    </source>
</evidence>
<dbReference type="GO" id="GO:0005737">
    <property type="term" value="C:cytoplasm"/>
    <property type="evidence" value="ECO:0007669"/>
    <property type="project" value="TreeGrafter"/>
</dbReference>
<name>A0AB34JJ33_PRYPA</name>
<dbReference type="InterPro" id="IPR036770">
    <property type="entry name" value="Ankyrin_rpt-contain_sf"/>
</dbReference>
<dbReference type="PANTHER" id="PTHR24198">
    <property type="entry name" value="ANKYRIN REPEAT AND PROTEIN KINASE DOMAIN-CONTAINING PROTEIN"/>
    <property type="match status" value="1"/>
</dbReference>
<evidence type="ECO:0000256" key="3">
    <source>
        <dbReference type="PROSITE-ProRule" id="PRU00023"/>
    </source>
</evidence>
<keyword evidence="6" id="KW-1185">Reference proteome</keyword>
<sequence>MDITLLPDEVLALIFRQLEPQQLQLLACVCRRWLLAGRPTLWYSLAADKKVHMPRADARHALRSKANPRASFFSSLRHQAERRASLADHLLWDMWIKLHQTDCAAVLRAAVSKSNIHVNHKLRSYHGASLLHLAARRGRLRCVRVLVEELHADVNLLDDGGFTPLCAAAWSGREAVVRYLLRCGALTHFCGVPPTTSSCGGVRPYTAEVWATRKGFDRIAKIIRKASSTVA</sequence>
<dbReference type="SUPFAM" id="SSF48403">
    <property type="entry name" value="Ankyrin repeat"/>
    <property type="match status" value="1"/>
</dbReference>
<accession>A0AB34JJ33</accession>
<evidence type="ECO:0000313" key="5">
    <source>
        <dbReference type="EMBL" id="KAL1520907.1"/>
    </source>
</evidence>
<dbReference type="PANTHER" id="PTHR24198:SF185">
    <property type="entry name" value="ANKYRIN-3"/>
    <property type="match status" value="1"/>
</dbReference>
<feature type="repeat" description="ANK" evidence="3">
    <location>
        <begin position="160"/>
        <end position="185"/>
    </location>
</feature>
<proteinExistence type="predicted"/>
<dbReference type="PROSITE" id="PS50297">
    <property type="entry name" value="ANK_REP_REGION"/>
    <property type="match status" value="2"/>
</dbReference>
<dbReference type="InterPro" id="IPR001810">
    <property type="entry name" value="F-box_dom"/>
</dbReference>
<protein>
    <recommendedName>
        <fullName evidence="4">F-box domain-containing protein</fullName>
    </recommendedName>
</protein>
<dbReference type="Gene3D" id="1.20.1280.50">
    <property type="match status" value="1"/>
</dbReference>
<organism evidence="5 6">
    <name type="scientific">Prymnesium parvum</name>
    <name type="common">Toxic golden alga</name>
    <dbReference type="NCBI Taxonomy" id="97485"/>
    <lineage>
        <taxon>Eukaryota</taxon>
        <taxon>Haptista</taxon>
        <taxon>Haptophyta</taxon>
        <taxon>Prymnesiophyceae</taxon>
        <taxon>Prymnesiales</taxon>
        <taxon>Prymnesiaceae</taxon>
        <taxon>Prymnesium</taxon>
    </lineage>
</organism>
<dbReference type="PROSITE" id="PS50181">
    <property type="entry name" value="FBOX"/>
    <property type="match status" value="1"/>
</dbReference>
<dbReference type="InterPro" id="IPR036047">
    <property type="entry name" value="F-box-like_dom_sf"/>
</dbReference>